<accession>A0AAX6HLW4</accession>
<dbReference type="PANTHER" id="PTHR20961">
    <property type="entry name" value="GLYCOSYLTRANSFERASE"/>
    <property type="match status" value="1"/>
</dbReference>
<evidence type="ECO:0000313" key="9">
    <source>
        <dbReference type="Proteomes" id="UP001140949"/>
    </source>
</evidence>
<name>A0AAX6HLW4_IRIPA</name>
<dbReference type="GO" id="GO:0016763">
    <property type="term" value="F:pentosyltransferase activity"/>
    <property type="evidence" value="ECO:0007669"/>
    <property type="project" value="UniProtKB-ARBA"/>
</dbReference>
<dbReference type="Pfam" id="PF04577">
    <property type="entry name" value="Glyco_transf_61"/>
    <property type="match status" value="1"/>
</dbReference>
<reference evidence="8" key="1">
    <citation type="journal article" date="2023" name="GigaByte">
        <title>Genome assembly of the bearded iris, Iris pallida Lam.</title>
        <authorList>
            <person name="Bruccoleri R.E."/>
            <person name="Oakeley E.J."/>
            <person name="Faust A.M.E."/>
            <person name="Altorfer M."/>
            <person name="Dessus-Babus S."/>
            <person name="Burckhardt D."/>
            <person name="Oertli M."/>
            <person name="Naumann U."/>
            <person name="Petersen F."/>
            <person name="Wong J."/>
        </authorList>
    </citation>
    <scope>NUCLEOTIDE SEQUENCE</scope>
    <source>
        <strain evidence="8">GSM-AAB239-AS_SAM_17_03QT</strain>
    </source>
</reference>
<dbReference type="InterPro" id="IPR049625">
    <property type="entry name" value="Glyco_transf_61_cat"/>
</dbReference>
<gene>
    <name evidence="8" type="ORF">M6B38_303855</name>
</gene>
<keyword evidence="5" id="KW-0325">Glycoprotein</keyword>
<evidence type="ECO:0000256" key="2">
    <source>
        <dbReference type="ARBA" id="ARBA00004881"/>
    </source>
</evidence>
<dbReference type="EMBL" id="JANAVB010008197">
    <property type="protein sequence ID" value="KAJ6841960.1"/>
    <property type="molecule type" value="Genomic_DNA"/>
</dbReference>
<organism evidence="8 9">
    <name type="scientific">Iris pallida</name>
    <name type="common">Sweet iris</name>
    <dbReference type="NCBI Taxonomy" id="29817"/>
    <lineage>
        <taxon>Eukaryota</taxon>
        <taxon>Viridiplantae</taxon>
        <taxon>Streptophyta</taxon>
        <taxon>Embryophyta</taxon>
        <taxon>Tracheophyta</taxon>
        <taxon>Spermatophyta</taxon>
        <taxon>Magnoliopsida</taxon>
        <taxon>Liliopsida</taxon>
        <taxon>Asparagales</taxon>
        <taxon>Iridaceae</taxon>
        <taxon>Iridoideae</taxon>
        <taxon>Irideae</taxon>
        <taxon>Iris</taxon>
    </lineage>
</organism>
<reference evidence="8" key="2">
    <citation type="submission" date="2023-04" db="EMBL/GenBank/DDBJ databases">
        <authorList>
            <person name="Bruccoleri R.E."/>
            <person name="Oakeley E.J."/>
            <person name="Faust A.-M."/>
            <person name="Dessus-Babus S."/>
            <person name="Altorfer M."/>
            <person name="Burckhardt D."/>
            <person name="Oertli M."/>
            <person name="Naumann U."/>
            <person name="Petersen F."/>
            <person name="Wong J."/>
        </authorList>
    </citation>
    <scope>NUCLEOTIDE SEQUENCE</scope>
    <source>
        <strain evidence="8">GSM-AAB239-AS_SAM_17_03QT</strain>
        <tissue evidence="8">Leaf</tissue>
    </source>
</reference>
<protein>
    <submittedName>
        <fullName evidence="8">Protein O-linked-mannose beta-1,4-N-acetylglucosaminyltransferase 2-like isoform X1</fullName>
    </submittedName>
</protein>
<evidence type="ECO:0000259" key="7">
    <source>
        <dbReference type="Pfam" id="PF04577"/>
    </source>
</evidence>
<dbReference type="GO" id="GO:0000139">
    <property type="term" value="C:Golgi membrane"/>
    <property type="evidence" value="ECO:0007669"/>
    <property type="project" value="UniProtKB-SubCell"/>
</dbReference>
<evidence type="ECO:0000256" key="1">
    <source>
        <dbReference type="ARBA" id="ARBA00004323"/>
    </source>
</evidence>
<comment type="pathway">
    <text evidence="2">Glycan metabolism.</text>
</comment>
<keyword evidence="6" id="KW-1133">Transmembrane helix</keyword>
<keyword evidence="3" id="KW-0328">Glycosyltransferase</keyword>
<sequence>MVNHHHNHHHHHHRKQDSGDLSSLLPIVSAADYCSYRKPTLLRFLVLFAVFSLSFLFVALCLFPSYSFLSDEPPPPLALHNHQGQDLPCSSMRNASLCCDRSARRTDVCFMRGPVRTHSPSNSLLLLIPTNSSSPSPSPSPQEERIRPYTRKWERSTMSTIDELRLLLTNETTAAAPCDVTHDVPAVVFSTGGYTGNVYHEFNDGILPLYITSHAFRRKVVFVILEYHDWWISKYEGILSQLSDRPPIDFANDKRTHCFPEAVVGLRIHDELAIDASRMPPNSNTTIRDFRRMLDEAYKPRIQDIVAEERKTGVDSPPQMAAGRPYKLVVVSRNGSRGIENEGALVRLAEEVGFAVEVLRPEKTTELAKIYRALNSSDAMVGVHGAAMTHLLFMRPGAVFVQVVPLGTEWAAESYYGGPAVKLGLEYVRYEILPRESSLYREYPEDDPVLRDPESVNAKGWEVTKRVYLDGQNVSLDLERFRKRLVRAHEYLVSKRWNSRKIF</sequence>
<dbReference type="Proteomes" id="UP001140949">
    <property type="component" value="Unassembled WGS sequence"/>
</dbReference>
<comment type="subcellular location">
    <subcellularLocation>
        <location evidence="1">Golgi apparatus membrane</location>
        <topology evidence="1">Single-pass type II membrane protein</topology>
    </subcellularLocation>
</comment>
<keyword evidence="9" id="KW-1185">Reference proteome</keyword>
<proteinExistence type="predicted"/>
<feature type="domain" description="Glycosyltransferase 61 catalytic" evidence="7">
    <location>
        <begin position="318"/>
        <end position="401"/>
    </location>
</feature>
<evidence type="ECO:0000256" key="5">
    <source>
        <dbReference type="ARBA" id="ARBA00023180"/>
    </source>
</evidence>
<evidence type="ECO:0000256" key="4">
    <source>
        <dbReference type="ARBA" id="ARBA00022679"/>
    </source>
</evidence>
<dbReference type="AlphaFoldDB" id="A0AAX6HLW4"/>
<keyword evidence="6" id="KW-0812">Transmembrane</keyword>
<dbReference type="PANTHER" id="PTHR20961:SF124">
    <property type="entry name" value="GLYCOSYLTRANSFERASE"/>
    <property type="match status" value="1"/>
</dbReference>
<evidence type="ECO:0000256" key="3">
    <source>
        <dbReference type="ARBA" id="ARBA00022676"/>
    </source>
</evidence>
<comment type="caution">
    <text evidence="8">The sequence shown here is derived from an EMBL/GenBank/DDBJ whole genome shotgun (WGS) entry which is preliminary data.</text>
</comment>
<keyword evidence="6" id="KW-0472">Membrane</keyword>
<keyword evidence="4" id="KW-0808">Transferase</keyword>
<dbReference type="InterPro" id="IPR007657">
    <property type="entry name" value="Glycosyltransferase_61"/>
</dbReference>
<feature type="transmembrane region" description="Helical" evidence="6">
    <location>
        <begin position="44"/>
        <end position="66"/>
    </location>
</feature>
<evidence type="ECO:0000313" key="8">
    <source>
        <dbReference type="EMBL" id="KAJ6841960.1"/>
    </source>
</evidence>
<evidence type="ECO:0000256" key="6">
    <source>
        <dbReference type="SAM" id="Phobius"/>
    </source>
</evidence>